<dbReference type="PANTHER" id="PTHR34473:SF2">
    <property type="entry name" value="UPF0699 TRANSMEMBRANE PROTEIN YDBT"/>
    <property type="match status" value="1"/>
</dbReference>
<organism evidence="3 4">
    <name type="scientific">Piscibacillus halophilus</name>
    <dbReference type="NCBI Taxonomy" id="571933"/>
    <lineage>
        <taxon>Bacteria</taxon>
        <taxon>Bacillati</taxon>
        <taxon>Bacillota</taxon>
        <taxon>Bacilli</taxon>
        <taxon>Bacillales</taxon>
        <taxon>Bacillaceae</taxon>
        <taxon>Piscibacillus</taxon>
    </lineage>
</organism>
<dbReference type="OrthoDB" id="1750577at2"/>
<dbReference type="PANTHER" id="PTHR34473">
    <property type="entry name" value="UPF0699 TRANSMEMBRANE PROTEIN YDBS"/>
    <property type="match status" value="1"/>
</dbReference>
<accession>A0A1H9F2N0</accession>
<keyword evidence="4" id="KW-1185">Reference proteome</keyword>
<evidence type="ECO:0000313" key="4">
    <source>
        <dbReference type="Proteomes" id="UP000199427"/>
    </source>
</evidence>
<protein>
    <recommendedName>
        <fullName evidence="2">YdbS-like PH domain-containing protein</fullName>
    </recommendedName>
</protein>
<dbReference type="RefSeq" id="WP_091773306.1">
    <property type="nucleotide sequence ID" value="NZ_FOES01000011.1"/>
</dbReference>
<keyword evidence="1" id="KW-1133">Transmembrane helix</keyword>
<evidence type="ECO:0000313" key="3">
    <source>
        <dbReference type="EMBL" id="SEQ32202.1"/>
    </source>
</evidence>
<keyword evidence="1" id="KW-0472">Membrane</keyword>
<dbReference type="InterPro" id="IPR005182">
    <property type="entry name" value="YdbS-like_PH"/>
</dbReference>
<gene>
    <name evidence="3" type="ORF">SAMN05216362_11112</name>
</gene>
<dbReference type="AlphaFoldDB" id="A0A1H9F2N0"/>
<evidence type="ECO:0000256" key="1">
    <source>
        <dbReference type="SAM" id="Phobius"/>
    </source>
</evidence>
<keyword evidence="1" id="KW-0812">Transmembrane</keyword>
<dbReference type="EMBL" id="FOES01000011">
    <property type="protein sequence ID" value="SEQ32202.1"/>
    <property type="molecule type" value="Genomic_DNA"/>
</dbReference>
<dbReference type="Proteomes" id="UP000199427">
    <property type="component" value="Unassembled WGS sequence"/>
</dbReference>
<feature type="transmembrane region" description="Helical" evidence="1">
    <location>
        <begin position="45"/>
        <end position="68"/>
    </location>
</feature>
<evidence type="ECO:0000259" key="2">
    <source>
        <dbReference type="Pfam" id="PF03703"/>
    </source>
</evidence>
<name>A0A1H9F2N0_9BACI</name>
<feature type="domain" description="YdbS-like PH" evidence="2">
    <location>
        <begin position="73"/>
        <end position="149"/>
    </location>
</feature>
<proteinExistence type="predicted"/>
<dbReference type="STRING" id="571933.SAMN05216362_11112"/>
<sequence>MRQPPKQRIAKDAIKAWRLTALILLIIPIALTGASWYLMYTFNFLVFWIPIVLSIITLLDLIITPFFIPKWRWRRWRYEVVDEEIYIQHGILIVTQTLIPMIRIQHVDTKQGPILSKYKLATLTITTAATTHEIPALPENEATELRDLISELARVEQDDV</sequence>
<dbReference type="Pfam" id="PF03703">
    <property type="entry name" value="bPH_2"/>
    <property type="match status" value="1"/>
</dbReference>
<reference evidence="3 4" key="1">
    <citation type="submission" date="2016-10" db="EMBL/GenBank/DDBJ databases">
        <authorList>
            <person name="de Groot N.N."/>
        </authorList>
    </citation>
    <scope>NUCLEOTIDE SEQUENCE [LARGE SCALE GENOMIC DNA]</scope>
    <source>
        <strain evidence="3 4">DSM 21633</strain>
    </source>
</reference>
<feature type="transmembrane region" description="Helical" evidence="1">
    <location>
        <begin position="21"/>
        <end position="39"/>
    </location>
</feature>